<feature type="transmembrane region" description="Helical" evidence="1">
    <location>
        <begin position="90"/>
        <end position="109"/>
    </location>
</feature>
<keyword evidence="1" id="KW-0472">Membrane</keyword>
<dbReference type="Proteomes" id="UP000887013">
    <property type="component" value="Unassembled WGS sequence"/>
</dbReference>
<gene>
    <name evidence="2" type="ORF">NPIL_122181</name>
</gene>
<name>A0A8X6TPP7_NEPPI</name>
<dbReference type="EMBL" id="BMAW01110340">
    <property type="protein sequence ID" value="GFT42719.1"/>
    <property type="molecule type" value="Genomic_DNA"/>
</dbReference>
<accession>A0A8X6TPP7</accession>
<keyword evidence="1" id="KW-0812">Transmembrane</keyword>
<dbReference type="AlphaFoldDB" id="A0A8X6TPP7"/>
<comment type="caution">
    <text evidence="2">The sequence shown here is derived from an EMBL/GenBank/DDBJ whole genome shotgun (WGS) entry which is preliminary data.</text>
</comment>
<proteinExistence type="predicted"/>
<evidence type="ECO:0000313" key="2">
    <source>
        <dbReference type="EMBL" id="GFT42719.1"/>
    </source>
</evidence>
<evidence type="ECO:0000313" key="3">
    <source>
        <dbReference type="Proteomes" id="UP000887013"/>
    </source>
</evidence>
<sequence length="113" mass="12372">MMSVLHSKEFASNDQLVSIWFTFALGCGCFIAMSATGALVHEANECTLEKLKERISNKTSVTPSENQIMLTDASSVALTVWNIVPIKRSIIFGIFGAILTYCLLLDGLIKLND</sequence>
<keyword evidence="3" id="KW-1185">Reference proteome</keyword>
<evidence type="ECO:0000256" key="1">
    <source>
        <dbReference type="SAM" id="Phobius"/>
    </source>
</evidence>
<organism evidence="2 3">
    <name type="scientific">Nephila pilipes</name>
    <name type="common">Giant wood spider</name>
    <name type="synonym">Nephila maculata</name>
    <dbReference type="NCBI Taxonomy" id="299642"/>
    <lineage>
        <taxon>Eukaryota</taxon>
        <taxon>Metazoa</taxon>
        <taxon>Ecdysozoa</taxon>
        <taxon>Arthropoda</taxon>
        <taxon>Chelicerata</taxon>
        <taxon>Arachnida</taxon>
        <taxon>Araneae</taxon>
        <taxon>Araneomorphae</taxon>
        <taxon>Entelegynae</taxon>
        <taxon>Araneoidea</taxon>
        <taxon>Nephilidae</taxon>
        <taxon>Nephila</taxon>
    </lineage>
</organism>
<feature type="transmembrane region" description="Helical" evidence="1">
    <location>
        <begin position="20"/>
        <end position="40"/>
    </location>
</feature>
<protein>
    <submittedName>
        <fullName evidence="2">Uncharacterized protein</fullName>
    </submittedName>
</protein>
<keyword evidence="1" id="KW-1133">Transmembrane helix</keyword>
<dbReference type="OrthoDB" id="6429174at2759"/>
<reference evidence="2" key="1">
    <citation type="submission" date="2020-08" db="EMBL/GenBank/DDBJ databases">
        <title>Multicomponent nature underlies the extraordinary mechanical properties of spider dragline silk.</title>
        <authorList>
            <person name="Kono N."/>
            <person name="Nakamura H."/>
            <person name="Mori M."/>
            <person name="Yoshida Y."/>
            <person name="Ohtoshi R."/>
            <person name="Malay A.D."/>
            <person name="Moran D.A.P."/>
            <person name="Tomita M."/>
            <person name="Numata K."/>
            <person name="Arakawa K."/>
        </authorList>
    </citation>
    <scope>NUCLEOTIDE SEQUENCE</scope>
</reference>